<comment type="similarity">
    <text evidence="8 9">Belongs to the TonB-dependent receptor family.</text>
</comment>
<evidence type="ECO:0000256" key="4">
    <source>
        <dbReference type="ARBA" id="ARBA00022692"/>
    </source>
</evidence>
<feature type="domain" description="TonB-dependent receptor plug" evidence="12">
    <location>
        <begin position="116"/>
        <end position="239"/>
    </location>
</feature>
<dbReference type="InterPro" id="IPR023997">
    <property type="entry name" value="TonB-dep_OMP_SusC/RagA_CS"/>
</dbReference>
<dbReference type="Gene3D" id="2.60.40.1120">
    <property type="entry name" value="Carboxypeptidase-like, regulatory domain"/>
    <property type="match status" value="1"/>
</dbReference>
<dbReference type="Gene3D" id="2.40.170.20">
    <property type="entry name" value="TonB-dependent receptor, beta-barrel domain"/>
    <property type="match status" value="1"/>
</dbReference>
<accession>A0A7X0MKS2</accession>
<dbReference type="Pfam" id="PF13715">
    <property type="entry name" value="CarbopepD_reg_2"/>
    <property type="match status" value="1"/>
</dbReference>
<evidence type="ECO:0000256" key="2">
    <source>
        <dbReference type="ARBA" id="ARBA00022448"/>
    </source>
</evidence>
<evidence type="ECO:0000256" key="3">
    <source>
        <dbReference type="ARBA" id="ARBA00022452"/>
    </source>
</evidence>
<dbReference type="GO" id="GO:0009279">
    <property type="term" value="C:cell outer membrane"/>
    <property type="evidence" value="ECO:0007669"/>
    <property type="project" value="UniProtKB-SubCell"/>
</dbReference>
<protein>
    <submittedName>
        <fullName evidence="13">TonB-linked SusC/RagA family outer membrane protein</fullName>
    </submittedName>
</protein>
<dbReference type="InterPro" id="IPR008969">
    <property type="entry name" value="CarboxyPept-like_regulatory"/>
</dbReference>
<evidence type="ECO:0000256" key="5">
    <source>
        <dbReference type="ARBA" id="ARBA00023077"/>
    </source>
</evidence>
<keyword evidence="10" id="KW-0732">Signal</keyword>
<dbReference type="InterPro" id="IPR036942">
    <property type="entry name" value="Beta-barrel_TonB_sf"/>
</dbReference>
<dbReference type="NCBIfam" id="TIGR04056">
    <property type="entry name" value="OMP_RagA_SusC"/>
    <property type="match status" value="1"/>
</dbReference>
<dbReference type="NCBIfam" id="TIGR04057">
    <property type="entry name" value="SusC_RagA_signa"/>
    <property type="match status" value="1"/>
</dbReference>
<evidence type="ECO:0000256" key="10">
    <source>
        <dbReference type="SAM" id="SignalP"/>
    </source>
</evidence>
<dbReference type="SUPFAM" id="SSF56935">
    <property type="entry name" value="Porins"/>
    <property type="match status" value="1"/>
</dbReference>
<dbReference type="RefSeq" id="WP_184625844.1">
    <property type="nucleotide sequence ID" value="NZ_JACHCC010000007.1"/>
</dbReference>
<proteinExistence type="inferred from homology"/>
<keyword evidence="4 8" id="KW-0812">Transmembrane</keyword>
<dbReference type="InterPro" id="IPR000531">
    <property type="entry name" value="Beta-barrel_TonB"/>
</dbReference>
<dbReference type="InterPro" id="IPR037066">
    <property type="entry name" value="Plug_dom_sf"/>
</dbReference>
<evidence type="ECO:0000256" key="8">
    <source>
        <dbReference type="PROSITE-ProRule" id="PRU01360"/>
    </source>
</evidence>
<sequence>MKKLILSLFLLVYIAASAMAQDRTITGTVTGKDDGIPIPGVSVRIKGGQGGGQTDARGKYSIKVNSTARTLDFSSIGYLSQSVNITGSNVINVSLSSDSKTLGEVVVTALGISRNKKSLGYATQQVSGADLTKTNEPNVINSLSGKVAGVQVTGSGGAVGSSARIVLRGNNSFGNNQPLFVIDGVPLDNTVPDLTSAKTGTTDYGTGIQDIDPNNIQSVNVLKGANAAALYGSRAANGVIMITTKSGAGTKGLGITYSAGFSFEQVYLLPRYQNKYGQGTGGSEYEWKAAGSPGTYNQFARENGYNYVDGAGAGVNDGDDESWGPRLDAGLLIPQYNSPIGADGLPTPTPWISHPNNTKSFFQTGYTLDNNIALTTSGDKGSTRFSYTNQKQVGTIPNTDQMKNTFQLNTTQNITSKFKVDAMLNYVRIDNKNLAGQGYNEFNPMQSIGSWFGRQVDMADLKAHQNELLPNGNPYNWISTFHDNPYSIVNSIYNQSRQKDRLFGYISASYKFDNWLNAMIRVGDDISYENRKETVSNKEIAIWATKGGGNFTQYEYYRNELNVDFLLTGSGQIAKDVSLSYTAGANHRDSRLKYTMIKAADLVVPGIYNISNVNGNPAADNSFNKLQSNSLFGQASFGYKNWLYADFTARNDWSSTLPSQNRSYFYPSVSLSWVFTEALKIDKSILNYGKLRTSWAQVGNATSAYQTIGIYNASANAFNGVTQYSISSQLPPLNLKPEKIVSKEIGLELGAFDNRLRLDATYYNKVTTNQIMGIALSSFTGASTLLINAGEIQNKGVEIQLGGTIIKQENGFQWDIDINWAKNKNRVNKLYTDPVTGQTLSSYPISTAWGMNINAVPGQEFGVIKGSAYHRNDKGEIVVNSKGLLTYDSQQTLGNITPDWVGGITNTFKYRAFSLSFLVDFRKGGDFFSTTKMFGATTGVLDFTAQGNFRENGVVIGRDVLQGYKVVKADGTPNDKVISAQSFFTNVSYAGGGTEYDIVDGSYIKLRTINLSYALPKSITNKISWLKGASIGVFANNVALLHTDKSNTAHIDPETGFGADNTGLGIEQYQIPSSRSIGLKLNLSL</sequence>
<evidence type="ECO:0000256" key="9">
    <source>
        <dbReference type="RuleBase" id="RU003357"/>
    </source>
</evidence>
<name>A0A7X0MKS2_9SPHI</name>
<keyword evidence="2 8" id="KW-0813">Transport</keyword>
<evidence type="ECO:0000313" key="14">
    <source>
        <dbReference type="Proteomes" id="UP000521017"/>
    </source>
</evidence>
<evidence type="ECO:0000256" key="7">
    <source>
        <dbReference type="ARBA" id="ARBA00023237"/>
    </source>
</evidence>
<dbReference type="InterPro" id="IPR039426">
    <property type="entry name" value="TonB-dep_rcpt-like"/>
</dbReference>
<dbReference type="SUPFAM" id="SSF49464">
    <property type="entry name" value="Carboxypeptidase regulatory domain-like"/>
    <property type="match status" value="1"/>
</dbReference>
<feature type="domain" description="TonB-dependent receptor-like beta-barrel" evidence="11">
    <location>
        <begin position="551"/>
        <end position="842"/>
    </location>
</feature>
<dbReference type="AlphaFoldDB" id="A0A7X0MKS2"/>
<dbReference type="Pfam" id="PF07715">
    <property type="entry name" value="Plug"/>
    <property type="match status" value="1"/>
</dbReference>
<organism evidence="13 14">
    <name type="scientific">Pedobacter cryoconitis</name>
    <dbReference type="NCBI Taxonomy" id="188932"/>
    <lineage>
        <taxon>Bacteria</taxon>
        <taxon>Pseudomonadati</taxon>
        <taxon>Bacteroidota</taxon>
        <taxon>Sphingobacteriia</taxon>
        <taxon>Sphingobacteriales</taxon>
        <taxon>Sphingobacteriaceae</taxon>
        <taxon>Pedobacter</taxon>
    </lineage>
</organism>
<dbReference type="InterPro" id="IPR023996">
    <property type="entry name" value="TonB-dep_OMP_SusC/RagA"/>
</dbReference>
<keyword evidence="7 8" id="KW-0998">Cell outer membrane</keyword>
<keyword evidence="3 8" id="KW-1134">Transmembrane beta strand</keyword>
<comment type="subcellular location">
    <subcellularLocation>
        <location evidence="1 8">Cell outer membrane</location>
        <topology evidence="1 8">Multi-pass membrane protein</topology>
    </subcellularLocation>
</comment>
<dbReference type="Proteomes" id="UP000521017">
    <property type="component" value="Unassembled WGS sequence"/>
</dbReference>
<dbReference type="PROSITE" id="PS52016">
    <property type="entry name" value="TONB_DEPENDENT_REC_3"/>
    <property type="match status" value="1"/>
</dbReference>
<evidence type="ECO:0000256" key="6">
    <source>
        <dbReference type="ARBA" id="ARBA00023136"/>
    </source>
</evidence>
<dbReference type="Pfam" id="PF00593">
    <property type="entry name" value="TonB_dep_Rec_b-barrel"/>
    <property type="match status" value="1"/>
</dbReference>
<keyword evidence="5 9" id="KW-0798">TonB box</keyword>
<gene>
    <name evidence="13" type="ORF">HDF25_002907</name>
</gene>
<evidence type="ECO:0000256" key="1">
    <source>
        <dbReference type="ARBA" id="ARBA00004571"/>
    </source>
</evidence>
<dbReference type="InterPro" id="IPR012910">
    <property type="entry name" value="Plug_dom"/>
</dbReference>
<dbReference type="EMBL" id="JACHCC010000007">
    <property type="protein sequence ID" value="MBB6500748.1"/>
    <property type="molecule type" value="Genomic_DNA"/>
</dbReference>
<evidence type="ECO:0000259" key="12">
    <source>
        <dbReference type="Pfam" id="PF07715"/>
    </source>
</evidence>
<feature type="signal peptide" evidence="10">
    <location>
        <begin position="1"/>
        <end position="20"/>
    </location>
</feature>
<comment type="caution">
    <text evidence="13">The sequence shown here is derived from an EMBL/GenBank/DDBJ whole genome shotgun (WGS) entry which is preliminary data.</text>
</comment>
<feature type="chain" id="PRO_5030636283" evidence="10">
    <location>
        <begin position="21"/>
        <end position="1085"/>
    </location>
</feature>
<keyword evidence="6 8" id="KW-0472">Membrane</keyword>
<reference evidence="13 14" key="1">
    <citation type="submission" date="2020-08" db="EMBL/GenBank/DDBJ databases">
        <title>Genomic Encyclopedia of Type Strains, Phase IV (KMG-V): Genome sequencing to study the core and pangenomes of soil and plant-associated prokaryotes.</title>
        <authorList>
            <person name="Whitman W."/>
        </authorList>
    </citation>
    <scope>NUCLEOTIDE SEQUENCE [LARGE SCALE GENOMIC DNA]</scope>
    <source>
        <strain evidence="13 14">M2T3</strain>
    </source>
</reference>
<dbReference type="Gene3D" id="2.170.130.10">
    <property type="entry name" value="TonB-dependent receptor, plug domain"/>
    <property type="match status" value="1"/>
</dbReference>
<evidence type="ECO:0000313" key="13">
    <source>
        <dbReference type="EMBL" id="MBB6500748.1"/>
    </source>
</evidence>
<evidence type="ECO:0000259" key="11">
    <source>
        <dbReference type="Pfam" id="PF00593"/>
    </source>
</evidence>